<dbReference type="Proteomes" id="UP000618460">
    <property type="component" value="Unassembled WGS sequence"/>
</dbReference>
<keyword evidence="1" id="KW-0808">Transferase</keyword>
<dbReference type="InterPro" id="IPR016477">
    <property type="entry name" value="Fructo-/Ketosamine-3-kinase"/>
</dbReference>
<dbReference type="EMBL" id="BMLG01000009">
    <property type="protein sequence ID" value="GGM32985.1"/>
    <property type="molecule type" value="Genomic_DNA"/>
</dbReference>
<reference evidence="2" key="2">
    <citation type="submission" date="2020-09" db="EMBL/GenBank/DDBJ databases">
        <authorList>
            <person name="Sun Q."/>
            <person name="Zhou Y."/>
        </authorList>
    </citation>
    <scope>NUCLEOTIDE SEQUENCE</scope>
    <source>
        <strain evidence="2">CGMCC 1.6333</strain>
    </source>
</reference>
<sequence>MRDIIHETMGKVDKSGSISSIIPVSGGEINQAYRVDTDQQSYFVKTNRDVPSHFFRFEANGVALIKNTNTIAVPEVYYYNEPKENEQAIFVMEWVEGNQTSKTITALGEKIAALHQHSHTHYGLDQDGFTGQINQPNQFTSDWISYFRDYRLRTQLIEGSKRGRFTKERQAKLEKLIATIDTLLPAHPKASLLHGDLWGGNWLTGTNGTPYVIDPAVLYGDHLFELAYIELDGYPQTFYTAYQSVMPIADYYEDIKPLYQLYYLLVHLTIFGEKYGADVDRILTRYV</sequence>
<name>A0A917TR41_9BACI</name>
<dbReference type="GO" id="GO:0016301">
    <property type="term" value="F:kinase activity"/>
    <property type="evidence" value="ECO:0007669"/>
    <property type="project" value="UniProtKB-UniRule"/>
</dbReference>
<keyword evidence="1" id="KW-0418">Kinase</keyword>
<dbReference type="PIRSF" id="PIRSF006221">
    <property type="entry name" value="Ketosamine-3-kinase"/>
    <property type="match status" value="1"/>
</dbReference>
<reference evidence="2" key="1">
    <citation type="journal article" date="2014" name="Int. J. Syst. Evol. Microbiol.">
        <title>Complete genome sequence of Corynebacterium casei LMG S-19264T (=DSM 44701T), isolated from a smear-ripened cheese.</title>
        <authorList>
            <consortium name="US DOE Joint Genome Institute (JGI-PGF)"/>
            <person name="Walter F."/>
            <person name="Albersmeier A."/>
            <person name="Kalinowski J."/>
            <person name="Ruckert C."/>
        </authorList>
    </citation>
    <scope>NUCLEOTIDE SEQUENCE</scope>
    <source>
        <strain evidence="2">CGMCC 1.6333</strain>
    </source>
</reference>
<comment type="caution">
    <text evidence="2">The sequence shown here is derived from an EMBL/GenBank/DDBJ whole genome shotgun (WGS) entry which is preliminary data.</text>
</comment>
<dbReference type="InterPro" id="IPR011009">
    <property type="entry name" value="Kinase-like_dom_sf"/>
</dbReference>
<dbReference type="SUPFAM" id="SSF56112">
    <property type="entry name" value="Protein kinase-like (PK-like)"/>
    <property type="match status" value="1"/>
</dbReference>
<evidence type="ECO:0000256" key="1">
    <source>
        <dbReference type="PIRNR" id="PIRNR006221"/>
    </source>
</evidence>
<organism evidence="2 3">
    <name type="scientific">Paraliobacillus quinghaiensis</name>
    <dbReference type="NCBI Taxonomy" id="470815"/>
    <lineage>
        <taxon>Bacteria</taxon>
        <taxon>Bacillati</taxon>
        <taxon>Bacillota</taxon>
        <taxon>Bacilli</taxon>
        <taxon>Bacillales</taxon>
        <taxon>Bacillaceae</taxon>
        <taxon>Paraliobacillus</taxon>
    </lineage>
</organism>
<dbReference type="Gene3D" id="3.90.1200.10">
    <property type="match status" value="1"/>
</dbReference>
<accession>A0A917TR41</accession>
<dbReference type="Gene3D" id="3.30.200.20">
    <property type="entry name" value="Phosphorylase Kinase, domain 1"/>
    <property type="match status" value="1"/>
</dbReference>
<dbReference type="PANTHER" id="PTHR12149">
    <property type="entry name" value="FRUCTOSAMINE 3 KINASE-RELATED PROTEIN"/>
    <property type="match status" value="1"/>
</dbReference>
<proteinExistence type="inferred from homology"/>
<gene>
    <name evidence="2" type="ORF">GCM10011351_18810</name>
</gene>
<comment type="similarity">
    <text evidence="1">Belongs to the fructosamine kinase family.</text>
</comment>
<evidence type="ECO:0000313" key="3">
    <source>
        <dbReference type="Proteomes" id="UP000618460"/>
    </source>
</evidence>
<dbReference type="PANTHER" id="PTHR12149:SF8">
    <property type="entry name" value="PROTEIN-RIBULOSAMINE 3-KINASE"/>
    <property type="match status" value="1"/>
</dbReference>
<dbReference type="AlphaFoldDB" id="A0A917TR41"/>
<protein>
    <submittedName>
        <fullName evidence="2">Aminoglycoside phosphotransferase</fullName>
    </submittedName>
</protein>
<keyword evidence="3" id="KW-1185">Reference proteome</keyword>
<evidence type="ECO:0000313" key="2">
    <source>
        <dbReference type="EMBL" id="GGM32985.1"/>
    </source>
</evidence>
<dbReference type="RefSeq" id="WP_229666689.1">
    <property type="nucleotide sequence ID" value="NZ_BMLG01000009.1"/>
</dbReference>
<dbReference type="Pfam" id="PF03881">
    <property type="entry name" value="Fructosamin_kin"/>
    <property type="match status" value="1"/>
</dbReference>